<sequence length="150" mass="17145">MVYHIELKRVYAPIDEQDGVRVLVDRLWPRGKTRSTLALDEWCREVAPSSELRRHYLQQKISQAVFNSRYRHELKSAPDNVLPLMRYAREGRLTLLTASRHIEKSHLPELKETTLAALAEEDASDSEPSSSPLLCSNLTHFSTLGMTSNT</sequence>
<dbReference type="PANTHER" id="PTHR36849:SF1">
    <property type="entry name" value="CYTOPLASMIC PROTEIN"/>
    <property type="match status" value="1"/>
</dbReference>
<evidence type="ECO:0000313" key="2">
    <source>
        <dbReference type="Proteomes" id="UP000320231"/>
    </source>
</evidence>
<dbReference type="Pfam" id="PF22752">
    <property type="entry name" value="DUF488-N3i"/>
    <property type="match status" value="1"/>
</dbReference>
<dbReference type="Proteomes" id="UP000320231">
    <property type="component" value="Chromosome"/>
</dbReference>
<dbReference type="KEGG" id="hsr:HSBAA_21020"/>
<proteinExistence type="predicted"/>
<dbReference type="AlphaFoldDB" id="A0A455U428"/>
<name>A0A455U428_9GAMM</name>
<evidence type="ECO:0008006" key="3">
    <source>
        <dbReference type="Google" id="ProtNLM"/>
    </source>
</evidence>
<gene>
    <name evidence="1" type="ORF">HSBAA_21020</name>
</gene>
<dbReference type="PANTHER" id="PTHR36849">
    <property type="entry name" value="CYTOPLASMIC PROTEIN-RELATED"/>
    <property type="match status" value="1"/>
</dbReference>
<accession>A0A455U428</accession>
<protein>
    <recommendedName>
        <fullName evidence="3">DUF488 domain-containing protein</fullName>
    </recommendedName>
</protein>
<organism evidence="1 2">
    <name type="scientific">Vreelandella sulfidaeris</name>
    <dbReference type="NCBI Taxonomy" id="115553"/>
    <lineage>
        <taxon>Bacteria</taxon>
        <taxon>Pseudomonadati</taxon>
        <taxon>Pseudomonadota</taxon>
        <taxon>Gammaproteobacteria</taxon>
        <taxon>Oceanospirillales</taxon>
        <taxon>Halomonadaceae</taxon>
        <taxon>Vreelandella</taxon>
    </lineage>
</organism>
<reference evidence="1 2" key="1">
    <citation type="journal article" date="2019" name="Microbiol. Resour. Announc.">
        <title>Complete Genome Sequence of Halomonas sulfidaeris Strain Esulfide1 Isolated from a Metal Sulfide Rock at a Depth of 2,200 Meters, Obtained Using Nanopore Sequencing.</title>
        <authorList>
            <person name="Saito M."/>
            <person name="Nishigata A."/>
            <person name="Galipon J."/>
            <person name="Arakawa K."/>
        </authorList>
    </citation>
    <scope>NUCLEOTIDE SEQUENCE [LARGE SCALE GENOMIC DNA]</scope>
    <source>
        <strain evidence="1 2">ATCC BAA-803</strain>
    </source>
</reference>
<dbReference type="EMBL" id="AP019514">
    <property type="protein sequence ID" value="BBI60796.1"/>
    <property type="molecule type" value="Genomic_DNA"/>
</dbReference>
<evidence type="ECO:0000313" key="1">
    <source>
        <dbReference type="EMBL" id="BBI60796.1"/>
    </source>
</evidence>
<dbReference type="InterPro" id="IPR052552">
    <property type="entry name" value="YeaO-like"/>
</dbReference>